<comment type="caution">
    <text evidence="2">The sequence shown here is derived from an EMBL/GenBank/DDBJ whole genome shotgun (WGS) entry which is preliminary data.</text>
</comment>
<dbReference type="EMBL" id="JAXIVS010000001">
    <property type="protein sequence ID" value="MDY7225094.1"/>
    <property type="molecule type" value="Genomic_DNA"/>
</dbReference>
<dbReference type="RefSeq" id="WP_321543813.1">
    <property type="nucleotide sequence ID" value="NZ_JAXIVS010000001.1"/>
</dbReference>
<evidence type="ECO:0008006" key="4">
    <source>
        <dbReference type="Google" id="ProtNLM"/>
    </source>
</evidence>
<feature type="signal peptide" evidence="1">
    <location>
        <begin position="1"/>
        <end position="19"/>
    </location>
</feature>
<name>A0ABU5GV96_9BACT</name>
<keyword evidence="3" id="KW-1185">Reference proteome</keyword>
<evidence type="ECO:0000313" key="3">
    <source>
        <dbReference type="Proteomes" id="UP001291309"/>
    </source>
</evidence>
<dbReference type="PROSITE" id="PS51257">
    <property type="entry name" value="PROKAR_LIPOPROTEIN"/>
    <property type="match status" value="1"/>
</dbReference>
<keyword evidence="1" id="KW-0732">Signal</keyword>
<accession>A0ABU5GV96</accession>
<feature type="chain" id="PRO_5046551421" description="Lipoprotein" evidence="1">
    <location>
        <begin position="20"/>
        <end position="266"/>
    </location>
</feature>
<gene>
    <name evidence="2" type="ORF">SYV04_01820</name>
</gene>
<proteinExistence type="predicted"/>
<dbReference type="SUPFAM" id="SSF55486">
    <property type="entry name" value="Metalloproteases ('zincins'), catalytic domain"/>
    <property type="match status" value="1"/>
</dbReference>
<protein>
    <recommendedName>
        <fullName evidence="4">Lipoprotein</fullName>
    </recommendedName>
</protein>
<evidence type="ECO:0000256" key="1">
    <source>
        <dbReference type="SAM" id="SignalP"/>
    </source>
</evidence>
<organism evidence="2 3">
    <name type="scientific">Hyalangium rubrum</name>
    <dbReference type="NCBI Taxonomy" id="3103134"/>
    <lineage>
        <taxon>Bacteria</taxon>
        <taxon>Pseudomonadati</taxon>
        <taxon>Myxococcota</taxon>
        <taxon>Myxococcia</taxon>
        <taxon>Myxococcales</taxon>
        <taxon>Cystobacterineae</taxon>
        <taxon>Archangiaceae</taxon>
        <taxon>Hyalangium</taxon>
    </lineage>
</organism>
<dbReference type="Proteomes" id="UP001291309">
    <property type="component" value="Unassembled WGS sequence"/>
</dbReference>
<sequence>MTRRHLCSVLSAAALSLTACDGTSGSGGPNSGPPTEPTGAARIPAYLQASPYTRLVIEVDATEGFAPRTAVESAVVATLKAEVDKPQGVVVTRDQLALPRKGSTYEWTESELRLLAGNTFSVRREAGDIRMHVLFLDGQYKGGTVLGLAWDSTHLVVFKETIERQCRSGLGATLGDRVCEAVEQGVWVHELGHLLGLVNTGLAMTAPHESAEHPGHDGNERCVMFWAFDTSSSLDKVARELLGGEAVSLQFDEACKADLASGRRAP</sequence>
<evidence type="ECO:0000313" key="2">
    <source>
        <dbReference type="EMBL" id="MDY7225094.1"/>
    </source>
</evidence>
<reference evidence="2 3" key="1">
    <citation type="submission" date="2023-12" db="EMBL/GenBank/DDBJ databases">
        <title>the genome sequence of Hyalangium sp. s54d21.</title>
        <authorList>
            <person name="Zhang X."/>
        </authorList>
    </citation>
    <scope>NUCLEOTIDE SEQUENCE [LARGE SCALE GENOMIC DNA]</scope>
    <source>
        <strain evidence="3">s54d21</strain>
    </source>
</reference>